<gene>
    <name evidence="2" type="ORF">M408DRAFT_302295</name>
</gene>
<feature type="region of interest" description="Disordered" evidence="1">
    <location>
        <begin position="47"/>
        <end position="76"/>
    </location>
</feature>
<sequence>MITNLSSNAPSQSSTSLTGIRTQHPLVVTPKSMSSHSFATHYSVYRRPHSHRARCSRSKCPLSSTTRVSVRVGMSD</sequence>
<evidence type="ECO:0000313" key="2">
    <source>
        <dbReference type="EMBL" id="KIM21657.1"/>
    </source>
</evidence>
<feature type="region of interest" description="Disordered" evidence="1">
    <location>
        <begin position="1"/>
        <end position="22"/>
    </location>
</feature>
<dbReference type="AlphaFoldDB" id="A0A0C2WWC3"/>
<reference evidence="2 3" key="1">
    <citation type="submission" date="2014-04" db="EMBL/GenBank/DDBJ databases">
        <authorList>
            <consortium name="DOE Joint Genome Institute"/>
            <person name="Kuo A."/>
            <person name="Zuccaro A."/>
            <person name="Kohler A."/>
            <person name="Nagy L.G."/>
            <person name="Floudas D."/>
            <person name="Copeland A."/>
            <person name="Barry K.W."/>
            <person name="Cichocki N."/>
            <person name="Veneault-Fourrey C."/>
            <person name="LaButti K."/>
            <person name="Lindquist E.A."/>
            <person name="Lipzen A."/>
            <person name="Lundell T."/>
            <person name="Morin E."/>
            <person name="Murat C."/>
            <person name="Sun H."/>
            <person name="Tunlid A."/>
            <person name="Henrissat B."/>
            <person name="Grigoriev I.V."/>
            <person name="Hibbett D.S."/>
            <person name="Martin F."/>
            <person name="Nordberg H.P."/>
            <person name="Cantor M.N."/>
            <person name="Hua S.X."/>
        </authorList>
    </citation>
    <scope>NUCLEOTIDE SEQUENCE [LARGE SCALE GENOMIC DNA]</scope>
    <source>
        <strain evidence="2 3">MAFF 305830</strain>
    </source>
</reference>
<protein>
    <submittedName>
        <fullName evidence="2">Uncharacterized protein</fullName>
    </submittedName>
</protein>
<keyword evidence="3" id="KW-1185">Reference proteome</keyword>
<name>A0A0C2WWC3_SERVB</name>
<organism evidence="2 3">
    <name type="scientific">Serendipita vermifera MAFF 305830</name>
    <dbReference type="NCBI Taxonomy" id="933852"/>
    <lineage>
        <taxon>Eukaryota</taxon>
        <taxon>Fungi</taxon>
        <taxon>Dikarya</taxon>
        <taxon>Basidiomycota</taxon>
        <taxon>Agaricomycotina</taxon>
        <taxon>Agaricomycetes</taxon>
        <taxon>Sebacinales</taxon>
        <taxon>Serendipitaceae</taxon>
        <taxon>Serendipita</taxon>
    </lineage>
</organism>
<feature type="compositionally biased region" description="Polar residues" evidence="1">
    <location>
        <begin position="1"/>
        <end position="21"/>
    </location>
</feature>
<dbReference type="Proteomes" id="UP000054097">
    <property type="component" value="Unassembled WGS sequence"/>
</dbReference>
<feature type="compositionally biased region" description="Basic residues" evidence="1">
    <location>
        <begin position="47"/>
        <end position="57"/>
    </location>
</feature>
<proteinExistence type="predicted"/>
<evidence type="ECO:0000256" key="1">
    <source>
        <dbReference type="SAM" id="MobiDB-lite"/>
    </source>
</evidence>
<dbReference type="EMBL" id="KN824375">
    <property type="protein sequence ID" value="KIM21657.1"/>
    <property type="molecule type" value="Genomic_DNA"/>
</dbReference>
<dbReference type="HOGENOM" id="CLU_2656029_0_0_1"/>
<reference evidence="3" key="2">
    <citation type="submission" date="2015-01" db="EMBL/GenBank/DDBJ databases">
        <title>Evolutionary Origins and Diversification of the Mycorrhizal Mutualists.</title>
        <authorList>
            <consortium name="DOE Joint Genome Institute"/>
            <consortium name="Mycorrhizal Genomics Consortium"/>
            <person name="Kohler A."/>
            <person name="Kuo A."/>
            <person name="Nagy L.G."/>
            <person name="Floudas D."/>
            <person name="Copeland A."/>
            <person name="Barry K.W."/>
            <person name="Cichocki N."/>
            <person name="Veneault-Fourrey C."/>
            <person name="LaButti K."/>
            <person name="Lindquist E.A."/>
            <person name="Lipzen A."/>
            <person name="Lundell T."/>
            <person name="Morin E."/>
            <person name="Murat C."/>
            <person name="Riley R."/>
            <person name="Ohm R."/>
            <person name="Sun H."/>
            <person name="Tunlid A."/>
            <person name="Henrissat B."/>
            <person name="Grigoriev I.V."/>
            <person name="Hibbett D.S."/>
            <person name="Martin F."/>
        </authorList>
    </citation>
    <scope>NUCLEOTIDE SEQUENCE [LARGE SCALE GENOMIC DNA]</scope>
    <source>
        <strain evidence="3">MAFF 305830</strain>
    </source>
</reference>
<accession>A0A0C2WWC3</accession>
<evidence type="ECO:0000313" key="3">
    <source>
        <dbReference type="Proteomes" id="UP000054097"/>
    </source>
</evidence>